<dbReference type="PROSITE" id="PS00455">
    <property type="entry name" value="AMP_BINDING"/>
    <property type="match status" value="1"/>
</dbReference>
<comment type="similarity">
    <text evidence="4">Belongs to the auxin efflux carrier (TC 2.A.69.1) family.</text>
</comment>
<organism evidence="20 21">
    <name type="scientific">Digitaria exilis</name>
    <dbReference type="NCBI Taxonomy" id="1010633"/>
    <lineage>
        <taxon>Eukaryota</taxon>
        <taxon>Viridiplantae</taxon>
        <taxon>Streptophyta</taxon>
        <taxon>Embryophyta</taxon>
        <taxon>Tracheophyta</taxon>
        <taxon>Spermatophyta</taxon>
        <taxon>Magnoliopsida</taxon>
        <taxon>Liliopsida</taxon>
        <taxon>Poales</taxon>
        <taxon>Poaceae</taxon>
        <taxon>PACMAD clade</taxon>
        <taxon>Panicoideae</taxon>
        <taxon>Panicodae</taxon>
        <taxon>Paniceae</taxon>
        <taxon>Anthephorinae</taxon>
        <taxon>Digitaria</taxon>
    </lineage>
</organism>
<dbReference type="InterPro" id="IPR020845">
    <property type="entry name" value="AMP-binding_CS"/>
</dbReference>
<dbReference type="InterPro" id="IPR042099">
    <property type="entry name" value="ANL_N_sf"/>
</dbReference>
<comment type="caution">
    <text evidence="20">The sequence shown here is derived from an EMBL/GenBank/DDBJ whole genome shotgun (WGS) entry which is preliminary data.</text>
</comment>
<dbReference type="OrthoDB" id="10253869at2759"/>
<dbReference type="GO" id="GO:0005783">
    <property type="term" value="C:endoplasmic reticulum"/>
    <property type="evidence" value="ECO:0007669"/>
    <property type="project" value="TreeGrafter"/>
</dbReference>
<comment type="catalytic activity">
    <reaction evidence="13">
        <text>(E)-4-coumarate + ATP + H(+) = (E)-4-coumaroyl-AMP + diphosphate</text>
        <dbReference type="Rhea" id="RHEA:72419"/>
        <dbReference type="ChEBI" id="CHEBI:12876"/>
        <dbReference type="ChEBI" id="CHEBI:15378"/>
        <dbReference type="ChEBI" id="CHEBI:30616"/>
        <dbReference type="ChEBI" id="CHEBI:33019"/>
        <dbReference type="ChEBI" id="CHEBI:192348"/>
    </reaction>
    <physiologicalReaction direction="left-to-right" evidence="13">
        <dbReference type="Rhea" id="RHEA:72420"/>
    </physiologicalReaction>
</comment>
<dbReference type="GO" id="GO:0106290">
    <property type="term" value="F:trans-cinnamate-CoA ligase activity"/>
    <property type="evidence" value="ECO:0007669"/>
    <property type="project" value="UniProtKB-ARBA"/>
</dbReference>
<dbReference type="PANTHER" id="PTHR31752:SF16">
    <property type="entry name" value="AUXIN EFFLUX CARRIER COMPONENT 3B-RELATED"/>
    <property type="match status" value="1"/>
</dbReference>
<dbReference type="AlphaFoldDB" id="A0A835BHQ6"/>
<dbReference type="InterPro" id="IPR045851">
    <property type="entry name" value="AMP-bd_C_sf"/>
</dbReference>
<feature type="compositionally biased region" description="Low complexity" evidence="16">
    <location>
        <begin position="386"/>
        <end position="396"/>
    </location>
</feature>
<feature type="transmembrane region" description="Helical" evidence="17">
    <location>
        <begin position="1011"/>
        <end position="1032"/>
    </location>
</feature>
<keyword evidence="6" id="KW-0813">Transport</keyword>
<dbReference type="Gene3D" id="3.30.300.30">
    <property type="match status" value="1"/>
</dbReference>
<evidence type="ECO:0000313" key="21">
    <source>
        <dbReference type="Proteomes" id="UP000636709"/>
    </source>
</evidence>
<name>A0A835BHQ6_9POAL</name>
<feature type="transmembrane region" description="Helical" evidence="17">
    <location>
        <begin position="980"/>
        <end position="999"/>
    </location>
</feature>
<keyword evidence="8 17" id="KW-0812">Transmembrane</keyword>
<evidence type="ECO:0000256" key="15">
    <source>
        <dbReference type="ARBA" id="ARBA00034252"/>
    </source>
</evidence>
<dbReference type="InterPro" id="IPR051107">
    <property type="entry name" value="Auxin_Efflux_Carrier"/>
</dbReference>
<gene>
    <name evidence="20" type="ORF">HU200_035527</name>
</gene>
<dbReference type="Pfam" id="PF00501">
    <property type="entry name" value="AMP-binding"/>
    <property type="match status" value="1"/>
</dbReference>
<dbReference type="EC" id="6.2.1.12" evidence="5"/>
<dbReference type="FunFam" id="3.30.300.30:FF:000007">
    <property type="entry name" value="4-coumarate--CoA ligase 2"/>
    <property type="match status" value="1"/>
</dbReference>
<sequence>MATHLTAGYCAATGIYSSHHPPLAMAATSTSFPDYLFRRLLEFPPDRPAYVDASTGATLSFADLRALSLKAAAGLAALGLRRGHVVFLLSPNSLHFPVVSLGALAGQAIDSEPFLVLTTAELASKLIGSASRVVLIDQFLAGVVDDGVWSPPCSCDDADDPALLFNSSGTTGKSKGVVSTHGNVIAAGKILRSVWGRGDGDGEVYGCVVPMFHMFGFSAFVVGAPAMAATTVVVPGRFKVDKLMPAMEEHRVTTLLAVPPMVVQMAKAAGEPPSSSTSTRRRRLCLRDVVSAGAPLQQEHMARFRSCFPGVRLAQCYGLTETTGNVTMDDLCPLPHDNSDGGGAAVKEPSSLKTGRLVPSTEARIVDVESGEALPPNRAGELWIRGPSLSSRRSPPTTAAVAGGCAPATSDTWTRELITYKAYQVAPAELEHVLAAHPDIQDVAIAPYPDEEAGEIPVACVVRKAGSSSQMLKAHDVVAFVQSKVAPYKKVRRDVFVDSIARSPSGKILRAQLKSFLRTCEMHGEAELAAAMCYSSRIQLISSRRRSTIPYRCAAAAGRHDFLARPLHGAVRGGATVRGDDPCVRLRPVCSGINRFVAVFAVPLLSFHCIASTDPYAMNLRFVAADTLQKVLVLAILAAWSYLPFLRRGGVGRAAAALDWSITFFSISTLPNTLIMGIPLLAAMYGRYSGDLLVQVVVVQCIVWYTLLLVLFELRAARALIAAAAPPDTAAASIAGVHVDADVVSLAGSHAEAQAEVGPDGRTHLVVRRSTSVRRCRDAAPIYSVSSSRGDDDEYAMPRVSCSFGHADIIVSGAGAASTRMSSFGAADLFSLHSSRQHTPRPSNFDDRARSAAAVAPSHDEDEHAFEWSSGGSEVAGLPVFCGAGDHRATAARVGERVAGGGLKTEAVEDALSKLESGGSTEKKEAAAAGGKQAAAPAGLMMRLIVTMVWRRLMRNPNTYASIVGLAWSLISTLHGMQPKIIACGNSVAAITMAIRFLLGPAVMAATSAAVGLRGTLLCVAIVQAALPQGIVPFVFAKEYNLHAAILCTG</sequence>
<feature type="transmembrane region" description="Helical" evidence="17">
    <location>
        <begin position="211"/>
        <end position="234"/>
    </location>
</feature>
<evidence type="ECO:0000259" key="18">
    <source>
        <dbReference type="Pfam" id="PF00501"/>
    </source>
</evidence>
<evidence type="ECO:0000256" key="12">
    <source>
        <dbReference type="ARBA" id="ARBA00023294"/>
    </source>
</evidence>
<comment type="catalytic activity">
    <reaction evidence="14">
        <text>(E)-4-coumaroyl-AMP + CoA = (E)-4-coumaroyl-CoA + AMP + H(+)</text>
        <dbReference type="Rhea" id="RHEA:72423"/>
        <dbReference type="ChEBI" id="CHEBI:15378"/>
        <dbReference type="ChEBI" id="CHEBI:57287"/>
        <dbReference type="ChEBI" id="CHEBI:85008"/>
        <dbReference type="ChEBI" id="CHEBI:192348"/>
        <dbReference type="ChEBI" id="CHEBI:456215"/>
    </reaction>
    <physiologicalReaction direction="left-to-right" evidence="14">
        <dbReference type="Rhea" id="RHEA:72424"/>
    </physiologicalReaction>
</comment>
<evidence type="ECO:0000256" key="7">
    <source>
        <dbReference type="ARBA" id="ARBA00022598"/>
    </source>
</evidence>
<feature type="transmembrane region" description="Helical" evidence="17">
    <location>
        <begin position="958"/>
        <end position="974"/>
    </location>
</feature>
<feature type="transmembrane region" description="Helical" evidence="17">
    <location>
        <begin position="658"/>
        <end position="686"/>
    </location>
</feature>
<feature type="transmembrane region" description="Helical" evidence="17">
    <location>
        <begin position="628"/>
        <end position="646"/>
    </location>
</feature>
<protein>
    <recommendedName>
        <fullName evidence="5">4-coumarate--CoA ligase</fullName>
        <ecNumber evidence="5">6.2.1.12</ecNumber>
    </recommendedName>
</protein>
<dbReference type="InterPro" id="IPR025110">
    <property type="entry name" value="AMP-bd_C"/>
</dbReference>
<keyword evidence="9" id="KW-0460">Magnesium</keyword>
<dbReference type="InterPro" id="IPR004776">
    <property type="entry name" value="Mem_transp_PIN-like"/>
</dbReference>
<keyword evidence="11 17" id="KW-0472">Membrane</keyword>
<evidence type="ECO:0000256" key="9">
    <source>
        <dbReference type="ARBA" id="ARBA00022842"/>
    </source>
</evidence>
<evidence type="ECO:0000256" key="16">
    <source>
        <dbReference type="SAM" id="MobiDB-lite"/>
    </source>
</evidence>
<evidence type="ECO:0000256" key="5">
    <source>
        <dbReference type="ARBA" id="ARBA00012959"/>
    </source>
</evidence>
<dbReference type="GO" id="GO:0009698">
    <property type="term" value="P:phenylpropanoid metabolic process"/>
    <property type="evidence" value="ECO:0007669"/>
    <property type="project" value="UniProtKB-ARBA"/>
</dbReference>
<evidence type="ECO:0000256" key="6">
    <source>
        <dbReference type="ARBA" id="ARBA00022448"/>
    </source>
</evidence>
<dbReference type="Proteomes" id="UP000636709">
    <property type="component" value="Unassembled WGS sequence"/>
</dbReference>
<dbReference type="GO" id="GO:0009926">
    <property type="term" value="P:auxin polar transport"/>
    <property type="evidence" value="ECO:0007669"/>
    <property type="project" value="TreeGrafter"/>
</dbReference>
<dbReference type="Gene3D" id="3.40.50.12780">
    <property type="entry name" value="N-terminal domain of ligase-like"/>
    <property type="match status" value="1"/>
</dbReference>
<evidence type="ECO:0000256" key="17">
    <source>
        <dbReference type="SAM" id="Phobius"/>
    </source>
</evidence>
<evidence type="ECO:0000256" key="2">
    <source>
        <dbReference type="ARBA" id="ARBA00004141"/>
    </source>
</evidence>
<evidence type="ECO:0000256" key="4">
    <source>
        <dbReference type="ARBA" id="ARBA00009177"/>
    </source>
</evidence>
<dbReference type="GO" id="GO:0016207">
    <property type="term" value="F:4-coumarate-CoA ligase activity"/>
    <property type="evidence" value="ECO:0007669"/>
    <property type="project" value="UniProtKB-EC"/>
</dbReference>
<comment type="cofactor">
    <cofactor evidence="1">
        <name>Mg(2+)</name>
        <dbReference type="ChEBI" id="CHEBI:18420"/>
    </cofactor>
</comment>
<feature type="transmembrane region" description="Helical" evidence="17">
    <location>
        <begin position="692"/>
        <end position="712"/>
    </location>
</feature>
<dbReference type="SUPFAM" id="SSF56801">
    <property type="entry name" value="Acetyl-CoA synthetase-like"/>
    <property type="match status" value="1"/>
</dbReference>
<evidence type="ECO:0000256" key="13">
    <source>
        <dbReference type="ARBA" id="ARBA00034219"/>
    </source>
</evidence>
<keyword evidence="21" id="KW-1185">Reference proteome</keyword>
<accession>A0A835BHQ6</accession>
<dbReference type="PANTHER" id="PTHR31752">
    <property type="entry name" value="AUXIN EFFLUX CARRIER COMPONENT 1B-RELATED"/>
    <property type="match status" value="1"/>
</dbReference>
<feature type="region of interest" description="Disordered" evidence="16">
    <location>
        <begin position="386"/>
        <end position="406"/>
    </location>
</feature>
<dbReference type="GO" id="GO:0005886">
    <property type="term" value="C:plasma membrane"/>
    <property type="evidence" value="ECO:0007669"/>
    <property type="project" value="TreeGrafter"/>
</dbReference>
<keyword evidence="7" id="KW-0436">Ligase</keyword>
<evidence type="ECO:0000256" key="3">
    <source>
        <dbReference type="ARBA" id="ARBA00006432"/>
    </source>
</evidence>
<dbReference type="GO" id="GO:0010329">
    <property type="term" value="F:auxin efflux transmembrane transporter activity"/>
    <property type="evidence" value="ECO:0007669"/>
    <property type="project" value="TreeGrafter"/>
</dbReference>
<dbReference type="Pfam" id="PF13193">
    <property type="entry name" value="AMP-binding_C"/>
    <property type="match status" value="1"/>
</dbReference>
<evidence type="ECO:0000256" key="8">
    <source>
        <dbReference type="ARBA" id="ARBA00022692"/>
    </source>
</evidence>
<dbReference type="InterPro" id="IPR000873">
    <property type="entry name" value="AMP-dep_synth/lig_dom"/>
</dbReference>
<dbReference type="Pfam" id="PF03547">
    <property type="entry name" value="Mem_trans"/>
    <property type="match status" value="2"/>
</dbReference>
<dbReference type="EMBL" id="JACEFO010001866">
    <property type="protein sequence ID" value="KAF8698020.1"/>
    <property type="molecule type" value="Genomic_DNA"/>
</dbReference>
<comment type="catalytic activity">
    <reaction evidence="15">
        <text>(E)-4-coumarate + ATP + CoA = (E)-4-coumaroyl-CoA + AMP + diphosphate</text>
        <dbReference type="Rhea" id="RHEA:19641"/>
        <dbReference type="ChEBI" id="CHEBI:12876"/>
        <dbReference type="ChEBI" id="CHEBI:30616"/>
        <dbReference type="ChEBI" id="CHEBI:33019"/>
        <dbReference type="ChEBI" id="CHEBI:57287"/>
        <dbReference type="ChEBI" id="CHEBI:85008"/>
        <dbReference type="ChEBI" id="CHEBI:456215"/>
        <dbReference type="EC" id="6.2.1.12"/>
    </reaction>
    <physiologicalReaction direction="left-to-right" evidence="15">
        <dbReference type="Rhea" id="RHEA:19642"/>
    </physiologicalReaction>
</comment>
<keyword evidence="10 17" id="KW-1133">Transmembrane helix</keyword>
<comment type="subcellular location">
    <subcellularLocation>
        <location evidence="2">Membrane</location>
        <topology evidence="2">Multi-pass membrane protein</topology>
    </subcellularLocation>
</comment>
<comment type="similarity">
    <text evidence="3">Belongs to the ATP-dependent AMP-binding enzyme family.</text>
</comment>
<feature type="domain" description="AMP-binding enzyme C-terminal" evidence="19">
    <location>
        <begin position="429"/>
        <end position="507"/>
    </location>
</feature>
<evidence type="ECO:0000256" key="1">
    <source>
        <dbReference type="ARBA" id="ARBA00001946"/>
    </source>
</evidence>
<keyword evidence="12" id="KW-0927">Auxin signaling pathway</keyword>
<evidence type="ECO:0000256" key="10">
    <source>
        <dbReference type="ARBA" id="ARBA00022989"/>
    </source>
</evidence>
<feature type="region of interest" description="Disordered" evidence="16">
    <location>
        <begin position="835"/>
        <end position="855"/>
    </location>
</feature>
<feature type="transmembrane region" description="Helical" evidence="17">
    <location>
        <begin position="596"/>
        <end position="616"/>
    </location>
</feature>
<evidence type="ECO:0000256" key="11">
    <source>
        <dbReference type="ARBA" id="ARBA00023136"/>
    </source>
</evidence>
<proteinExistence type="inferred from homology"/>
<feature type="domain" description="AMP-dependent synthetase/ligase" evidence="18">
    <location>
        <begin position="43"/>
        <end position="390"/>
    </location>
</feature>
<evidence type="ECO:0000256" key="14">
    <source>
        <dbReference type="ARBA" id="ARBA00034223"/>
    </source>
</evidence>
<dbReference type="GO" id="GO:0009734">
    <property type="term" value="P:auxin-activated signaling pathway"/>
    <property type="evidence" value="ECO:0007669"/>
    <property type="project" value="UniProtKB-KW"/>
</dbReference>
<evidence type="ECO:0000259" key="19">
    <source>
        <dbReference type="Pfam" id="PF13193"/>
    </source>
</evidence>
<evidence type="ECO:0000313" key="20">
    <source>
        <dbReference type="EMBL" id="KAF8698020.1"/>
    </source>
</evidence>
<reference evidence="20" key="1">
    <citation type="submission" date="2020-07" db="EMBL/GenBank/DDBJ databases">
        <title>Genome sequence and genetic diversity analysis of an under-domesticated orphan crop, white fonio (Digitaria exilis).</title>
        <authorList>
            <person name="Bennetzen J.L."/>
            <person name="Chen S."/>
            <person name="Ma X."/>
            <person name="Wang X."/>
            <person name="Yssel A.E.J."/>
            <person name="Chaluvadi S.R."/>
            <person name="Johnson M."/>
            <person name="Gangashetty P."/>
            <person name="Hamidou F."/>
            <person name="Sanogo M.D."/>
            <person name="Zwaenepoel A."/>
            <person name="Wallace J."/>
            <person name="Van De Peer Y."/>
            <person name="Van Deynze A."/>
        </authorList>
    </citation>
    <scope>NUCLEOTIDE SEQUENCE</scope>
    <source>
        <tissue evidence="20">Leaves</tissue>
    </source>
</reference>